<gene>
    <name evidence="3" type="ORF">FGF04_03355</name>
</gene>
<dbReference type="SUPFAM" id="SSF52540">
    <property type="entry name" value="P-loop containing nucleoside triphosphate hydrolases"/>
    <property type="match status" value="1"/>
</dbReference>
<name>A0A5B0BNQ2_9ACTN</name>
<dbReference type="GO" id="GO:0016887">
    <property type="term" value="F:ATP hydrolysis activity"/>
    <property type="evidence" value="ECO:0007669"/>
    <property type="project" value="InterPro"/>
</dbReference>
<dbReference type="CDD" id="cd00009">
    <property type="entry name" value="AAA"/>
    <property type="match status" value="1"/>
</dbReference>
<keyword evidence="4" id="KW-1185">Reference proteome</keyword>
<evidence type="ECO:0000313" key="3">
    <source>
        <dbReference type="EMBL" id="KAA0942405.1"/>
    </source>
</evidence>
<proteinExistence type="predicted"/>
<dbReference type="Proteomes" id="UP000324965">
    <property type="component" value="Unassembled WGS sequence"/>
</dbReference>
<accession>A0A5B0BNQ2</accession>
<dbReference type="InterPro" id="IPR003593">
    <property type="entry name" value="AAA+_ATPase"/>
</dbReference>
<feature type="compositionally biased region" description="Pro residues" evidence="1">
    <location>
        <begin position="21"/>
        <end position="30"/>
    </location>
</feature>
<comment type="caution">
    <text evidence="3">The sequence shown here is derived from an EMBL/GenBank/DDBJ whole genome shotgun (WGS) entry which is preliminary data.</text>
</comment>
<dbReference type="RefSeq" id="WP_149509686.1">
    <property type="nucleotide sequence ID" value="NZ_VDFC01000008.1"/>
</dbReference>
<sequence>MNETTTERLFKGDGVGYPDDVPLPEPPPWRRPSGRRDRTRYLIRQEQIDVINAALRLRRPLLVTGRPGTGKSTLARAIADELGLGPVLTWPVNTRSTLDGALYRYDAIGRLRDQQGTGRGVSETATQDTDLDIGVYIRLGALGTALATDHRGRPRMLLIDEFDKSDVDLPNDLLFVLEEGEFQVPELARLPEDRWTVQVNTADWGERVTVHGGTVRCEDFPFVLITSNGEREFPPAFLRRCVRLELPYPDEEQLEKIVRAHFTDDHDWERVRELIRRFVEQRELGDLATDQLLHAVHLMRQGIEPGQRHLKEAVLRELRDTGS</sequence>
<dbReference type="OrthoDB" id="9783370at2"/>
<dbReference type="EMBL" id="VDFC01000008">
    <property type="protein sequence ID" value="KAA0942405.1"/>
    <property type="molecule type" value="Genomic_DNA"/>
</dbReference>
<evidence type="ECO:0000313" key="4">
    <source>
        <dbReference type="Proteomes" id="UP000324965"/>
    </source>
</evidence>
<evidence type="ECO:0000256" key="1">
    <source>
        <dbReference type="SAM" id="MobiDB-lite"/>
    </source>
</evidence>
<protein>
    <submittedName>
        <fullName evidence="3">MoxR family ATPase</fullName>
    </submittedName>
</protein>
<dbReference type="InterPro" id="IPR027417">
    <property type="entry name" value="P-loop_NTPase"/>
</dbReference>
<feature type="region of interest" description="Disordered" evidence="1">
    <location>
        <begin position="1"/>
        <end position="36"/>
    </location>
</feature>
<dbReference type="GO" id="GO:0005524">
    <property type="term" value="F:ATP binding"/>
    <property type="evidence" value="ECO:0007669"/>
    <property type="project" value="InterPro"/>
</dbReference>
<reference evidence="3 4" key="1">
    <citation type="submission" date="2019-05" db="EMBL/GenBank/DDBJ databases">
        <authorList>
            <person name="Hariharan J."/>
            <person name="Choudoir M.J."/>
            <person name="Diebold P."/>
            <person name="Panke-Buisse K."/>
            <person name="Buckley D.H."/>
        </authorList>
    </citation>
    <scope>NUCLEOTIDE SEQUENCE [LARGE SCALE GENOMIC DNA]</scope>
    <source>
        <strain evidence="3 4">SUN51</strain>
    </source>
</reference>
<dbReference type="SMART" id="SM00382">
    <property type="entry name" value="AAA"/>
    <property type="match status" value="1"/>
</dbReference>
<dbReference type="Pfam" id="PF07728">
    <property type="entry name" value="AAA_5"/>
    <property type="match status" value="1"/>
</dbReference>
<dbReference type="InterPro" id="IPR011704">
    <property type="entry name" value="ATPase_dyneun-rel_AAA"/>
</dbReference>
<feature type="compositionally biased region" description="Basic and acidic residues" evidence="1">
    <location>
        <begin position="1"/>
        <end position="11"/>
    </location>
</feature>
<organism evidence="3 4">
    <name type="scientific">Streptomyces apricus</name>
    <dbReference type="NCBI Taxonomy" id="1828112"/>
    <lineage>
        <taxon>Bacteria</taxon>
        <taxon>Bacillati</taxon>
        <taxon>Actinomycetota</taxon>
        <taxon>Actinomycetes</taxon>
        <taxon>Kitasatosporales</taxon>
        <taxon>Streptomycetaceae</taxon>
        <taxon>Streptomyces</taxon>
    </lineage>
</organism>
<dbReference type="AlphaFoldDB" id="A0A5B0BNQ2"/>
<dbReference type="Gene3D" id="3.40.50.300">
    <property type="entry name" value="P-loop containing nucleotide triphosphate hydrolases"/>
    <property type="match status" value="1"/>
</dbReference>
<feature type="domain" description="AAA+ ATPase" evidence="2">
    <location>
        <begin position="57"/>
        <end position="252"/>
    </location>
</feature>
<evidence type="ECO:0000259" key="2">
    <source>
        <dbReference type="SMART" id="SM00382"/>
    </source>
</evidence>